<feature type="signal peptide" evidence="1">
    <location>
        <begin position="1"/>
        <end position="37"/>
    </location>
</feature>
<dbReference type="EMBL" id="RBLC01000001">
    <property type="protein sequence ID" value="RKS26625.1"/>
    <property type="molecule type" value="Genomic_DNA"/>
</dbReference>
<organism evidence="2 3">
    <name type="scientific">Flavobacterium endophyticum</name>
    <dbReference type="NCBI Taxonomy" id="1540163"/>
    <lineage>
        <taxon>Bacteria</taxon>
        <taxon>Pseudomonadati</taxon>
        <taxon>Bacteroidota</taxon>
        <taxon>Flavobacteriia</taxon>
        <taxon>Flavobacteriales</taxon>
        <taxon>Flavobacteriaceae</taxon>
        <taxon>Flavobacterium</taxon>
    </lineage>
</organism>
<sequence>MINQAPIKSTLIVALKQQKMKKILYIPALLFSGLSLAQSSPNPKVAIDDNGLGRQFPDCLLSGSVCKLFTTDQDPKTSNANAYKTGENSFCIGIRKATISEEKQIAIMGKALKDVNSGESLTFRINTPYTVEQDFLKAININSPNVVIAAGSYPIEINAEYILIRLSF</sequence>
<keyword evidence="1" id="KW-0732">Signal</keyword>
<feature type="chain" id="PRO_5019747810" evidence="1">
    <location>
        <begin position="38"/>
        <end position="168"/>
    </location>
</feature>
<reference evidence="2 3" key="1">
    <citation type="submission" date="2018-10" db="EMBL/GenBank/DDBJ databases">
        <title>Genomic Encyclopedia of Archaeal and Bacterial Type Strains, Phase II (KMG-II): from individual species to whole genera.</title>
        <authorList>
            <person name="Goeker M."/>
        </authorList>
    </citation>
    <scope>NUCLEOTIDE SEQUENCE [LARGE SCALE GENOMIC DNA]</scope>
    <source>
        <strain evidence="2 3">DSM 29537</strain>
    </source>
</reference>
<keyword evidence="3" id="KW-1185">Reference proteome</keyword>
<accession>A0A495MMK7</accession>
<dbReference type="Proteomes" id="UP000277579">
    <property type="component" value="Unassembled WGS sequence"/>
</dbReference>
<dbReference type="AlphaFoldDB" id="A0A495MMK7"/>
<comment type="caution">
    <text evidence="2">The sequence shown here is derived from an EMBL/GenBank/DDBJ whole genome shotgun (WGS) entry which is preliminary data.</text>
</comment>
<gene>
    <name evidence="2" type="ORF">CLV94_1690</name>
</gene>
<evidence type="ECO:0000313" key="3">
    <source>
        <dbReference type="Proteomes" id="UP000277579"/>
    </source>
</evidence>
<name>A0A495MMK7_9FLAO</name>
<evidence type="ECO:0000256" key="1">
    <source>
        <dbReference type="SAM" id="SignalP"/>
    </source>
</evidence>
<proteinExistence type="predicted"/>
<protein>
    <submittedName>
        <fullName evidence="2">Uncharacterized protein</fullName>
    </submittedName>
</protein>
<evidence type="ECO:0000313" key="2">
    <source>
        <dbReference type="EMBL" id="RKS26625.1"/>
    </source>
</evidence>